<dbReference type="PROSITE" id="PS51375">
    <property type="entry name" value="PPR"/>
    <property type="match status" value="4"/>
</dbReference>
<feature type="repeat" description="PPR" evidence="2">
    <location>
        <begin position="183"/>
        <end position="213"/>
    </location>
</feature>
<dbReference type="Pfam" id="PF13041">
    <property type="entry name" value="PPR_2"/>
    <property type="match status" value="3"/>
</dbReference>
<dbReference type="InterPro" id="IPR002885">
    <property type="entry name" value="PPR_rpt"/>
</dbReference>
<evidence type="ECO:0000256" key="1">
    <source>
        <dbReference type="ARBA" id="ARBA00022737"/>
    </source>
</evidence>
<dbReference type="PANTHER" id="PTHR47926">
    <property type="entry name" value="PENTATRICOPEPTIDE REPEAT-CONTAINING PROTEIN"/>
    <property type="match status" value="1"/>
</dbReference>
<evidence type="ECO:0000313" key="3">
    <source>
        <dbReference type="EMBL" id="JAT49576.1"/>
    </source>
</evidence>
<keyword evidence="1" id="KW-0677">Repeat</keyword>
<reference evidence="3" key="1">
    <citation type="submission" date="2015-07" db="EMBL/GenBank/DDBJ databases">
        <title>Transcriptome Assembly of Anthurium amnicola.</title>
        <authorList>
            <person name="Suzuki J."/>
        </authorList>
    </citation>
    <scope>NUCLEOTIDE SEQUENCE</scope>
</reference>
<sequence length="463" mass="51342">MPHRLEHSPLAGSSCGATEEEVISFISASTTSHHISQIQARVFALGLHQNHLIAAKLLALCATASCIGHAGLLFRHIWRPTICVWNAFIRALSHNDLPVESLAAFTQMKNGRVKPDRFTFPSLLKACAALPESLAIGRTVHGEVIRMGLEPDLYIHSALIDMYAKSGCLDSAAKVFDEKGLRDVVTWNSMVAGFFRRQDVDKGRELFERMSERNIVSWNTVITGYAQNGHGVEALKLFRRMQLEGLRPNEATFIGVLCGCAQAGALDIGKWVHHWIKLNDISMDVQLSNCLIDMYAKGGSLVDARRVFDDMRQRSVVSWNSMISGLAMHGHGEEVVHLFEEMERDGMKPDDITFIGVLTACAHAGLIKEGKSYFNKMERDHCIVPKVEHYGCMVDILGRGGCITEAHELIKNMPVKPDAGIWSALLGACRKLGQLDLAENAIIHLLEFEPWNAGNYVLLSNIY</sequence>
<dbReference type="InterPro" id="IPR046960">
    <property type="entry name" value="PPR_At4g14850-like_plant"/>
</dbReference>
<dbReference type="AlphaFoldDB" id="A0A1D1Y4Q6"/>
<evidence type="ECO:0000256" key="2">
    <source>
        <dbReference type="PROSITE-ProRule" id="PRU00708"/>
    </source>
</evidence>
<feature type="non-terminal residue" evidence="3">
    <location>
        <position position="463"/>
    </location>
</feature>
<protein>
    <submittedName>
        <fullName evidence="3">Pentatricopeptide repeat-containing protein At2g20540</fullName>
    </submittedName>
</protein>
<name>A0A1D1Y4Q6_9ARAE</name>
<dbReference type="GO" id="GO:0009451">
    <property type="term" value="P:RNA modification"/>
    <property type="evidence" value="ECO:0007669"/>
    <property type="project" value="InterPro"/>
</dbReference>
<gene>
    <name evidence="3" type="primary">PCMP-E78_7</name>
    <name evidence="3" type="ORF">g.4393</name>
</gene>
<dbReference type="Gene3D" id="1.25.40.10">
    <property type="entry name" value="Tetratricopeptide repeat domain"/>
    <property type="match status" value="3"/>
</dbReference>
<organism evidence="3">
    <name type="scientific">Anthurium amnicola</name>
    <dbReference type="NCBI Taxonomy" id="1678845"/>
    <lineage>
        <taxon>Eukaryota</taxon>
        <taxon>Viridiplantae</taxon>
        <taxon>Streptophyta</taxon>
        <taxon>Embryophyta</taxon>
        <taxon>Tracheophyta</taxon>
        <taxon>Spermatophyta</taxon>
        <taxon>Magnoliopsida</taxon>
        <taxon>Liliopsida</taxon>
        <taxon>Araceae</taxon>
        <taxon>Pothoideae</taxon>
        <taxon>Potheae</taxon>
        <taxon>Anthurium</taxon>
    </lineage>
</organism>
<dbReference type="InterPro" id="IPR011990">
    <property type="entry name" value="TPR-like_helical_dom_sf"/>
</dbReference>
<dbReference type="GO" id="GO:0003723">
    <property type="term" value="F:RNA binding"/>
    <property type="evidence" value="ECO:0007669"/>
    <property type="project" value="InterPro"/>
</dbReference>
<dbReference type="FunFam" id="1.25.40.10:FF:000348">
    <property type="entry name" value="Pentatricopeptide repeat-containing protein chloroplastic"/>
    <property type="match status" value="1"/>
</dbReference>
<accession>A0A1D1Y4Q6</accession>
<dbReference type="FunFam" id="1.25.40.10:FF:000242">
    <property type="entry name" value="Pentatricopeptide repeat-containing protein"/>
    <property type="match status" value="1"/>
</dbReference>
<feature type="repeat" description="PPR" evidence="2">
    <location>
        <begin position="315"/>
        <end position="349"/>
    </location>
</feature>
<dbReference type="NCBIfam" id="TIGR00756">
    <property type="entry name" value="PPR"/>
    <property type="match status" value="4"/>
</dbReference>
<feature type="repeat" description="PPR" evidence="2">
    <location>
        <begin position="284"/>
        <end position="314"/>
    </location>
</feature>
<dbReference type="EMBL" id="GDJX01018360">
    <property type="protein sequence ID" value="JAT49576.1"/>
    <property type="molecule type" value="Transcribed_RNA"/>
</dbReference>
<feature type="repeat" description="PPR" evidence="2">
    <location>
        <begin position="214"/>
        <end position="248"/>
    </location>
</feature>
<proteinExistence type="predicted"/>
<dbReference type="Pfam" id="PF01535">
    <property type="entry name" value="PPR"/>
    <property type="match status" value="2"/>
</dbReference>